<gene>
    <name evidence="2" type="ORF">AsAng_0004300</name>
</gene>
<dbReference type="Proteomes" id="UP001060919">
    <property type="component" value="Chromosome"/>
</dbReference>
<keyword evidence="3" id="KW-1185">Reference proteome</keyword>
<protein>
    <submittedName>
        <fullName evidence="2">DUF6089 family protein</fullName>
    </submittedName>
</protein>
<name>A0A915VKM7_9BACT</name>
<proteinExistence type="predicted"/>
<dbReference type="EMBL" id="AP026867">
    <property type="protein sequence ID" value="BDS09725.1"/>
    <property type="molecule type" value="Genomic_DNA"/>
</dbReference>
<organism evidence="2 3">
    <name type="scientific">Aureispira anguillae</name>
    <dbReference type="NCBI Taxonomy" id="2864201"/>
    <lineage>
        <taxon>Bacteria</taxon>
        <taxon>Pseudomonadati</taxon>
        <taxon>Bacteroidota</taxon>
        <taxon>Saprospiria</taxon>
        <taxon>Saprospirales</taxon>
        <taxon>Saprospiraceae</taxon>
        <taxon>Aureispira</taxon>
    </lineage>
</organism>
<accession>A0A915VKM7</accession>
<evidence type="ECO:0000313" key="3">
    <source>
        <dbReference type="Proteomes" id="UP001060919"/>
    </source>
</evidence>
<sequence>MKITLFCLLIIINSSNLLGQYSEVGILMGATNYLGDLVPSKEYFLGTNFGMGATYQYNFTDRVAIRGNLIWGQIKGSDQNSNYDSGRRQRNLNFHSQILEFSALAQVNILPFHPKRNFKPITPYGFVGIAVFHFNPFTTYKGKQVYLQPLGTEGQGMDGYSAKYSLVEISIPAGIGIKFCVSKRFNLSFEFGLRKTFTDYLDDVSGDYVPLNELRTGNGDMAANLSNRTYDKDGNQIEQAGNPRGHVGKDWYSFMGFSLTYSLHKYIYFEKKKKRRRGTKPKKKGNGRWM</sequence>
<reference evidence="2" key="1">
    <citation type="submission" date="2022-09" db="EMBL/GenBank/DDBJ databases">
        <title>Aureispira anguillicida sp. nov., isolated from Leptocephalus of Japanese eel Anguilla japonica.</title>
        <authorList>
            <person name="Yuasa K."/>
            <person name="Mekata T."/>
            <person name="Ikunari K."/>
        </authorList>
    </citation>
    <scope>NUCLEOTIDE SEQUENCE</scope>
    <source>
        <strain evidence="2">EL160426</strain>
    </source>
</reference>
<dbReference type="AlphaFoldDB" id="A0A915VKM7"/>
<dbReference type="RefSeq" id="WP_264791091.1">
    <property type="nucleotide sequence ID" value="NZ_AP026867.1"/>
</dbReference>
<evidence type="ECO:0000259" key="1">
    <source>
        <dbReference type="Pfam" id="PF19573"/>
    </source>
</evidence>
<dbReference type="InterPro" id="IPR045743">
    <property type="entry name" value="DUF6089"/>
</dbReference>
<dbReference type="KEGG" id="aup:AsAng_0004300"/>
<evidence type="ECO:0000313" key="2">
    <source>
        <dbReference type="EMBL" id="BDS09725.1"/>
    </source>
</evidence>
<dbReference type="InterPro" id="IPR011250">
    <property type="entry name" value="OMP/PagP_B-barrel"/>
</dbReference>
<dbReference type="Pfam" id="PF19573">
    <property type="entry name" value="DUF6089"/>
    <property type="match status" value="1"/>
</dbReference>
<feature type="domain" description="DUF6089" evidence="1">
    <location>
        <begin position="5"/>
        <end position="218"/>
    </location>
</feature>
<dbReference type="SUPFAM" id="SSF56925">
    <property type="entry name" value="OMPA-like"/>
    <property type="match status" value="1"/>
</dbReference>